<keyword evidence="2" id="KW-0964">Secreted</keyword>
<feature type="domain" description="BPTI/Kunitz inhibitor" evidence="7">
    <location>
        <begin position="109"/>
        <end position="159"/>
    </location>
</feature>
<evidence type="ECO:0000256" key="5">
    <source>
        <dbReference type="ARBA" id="ARBA00023157"/>
    </source>
</evidence>
<dbReference type="InterPro" id="IPR036880">
    <property type="entry name" value="Kunitz_BPTI_sf"/>
</dbReference>
<evidence type="ECO:0000259" key="7">
    <source>
        <dbReference type="PROSITE" id="PS50279"/>
    </source>
</evidence>
<dbReference type="PANTHER" id="PTHR10083:SF376">
    <property type="entry name" value="SERINE PEPTIDASE INHIBITOR, KUNITZ TYPE, 3"/>
    <property type="match status" value="1"/>
</dbReference>
<evidence type="ECO:0000256" key="6">
    <source>
        <dbReference type="SAM" id="MobiDB-lite"/>
    </source>
</evidence>
<comment type="caution">
    <text evidence="8">The sequence shown here is derived from an EMBL/GenBank/DDBJ whole genome shotgun (WGS) entry which is preliminary data.</text>
</comment>
<comment type="subcellular location">
    <subcellularLocation>
        <location evidence="1">Secreted</location>
    </subcellularLocation>
</comment>
<gene>
    <name evidence="8" type="ORF">COHA_001098</name>
</gene>
<dbReference type="PRINTS" id="PR00759">
    <property type="entry name" value="BASICPTASE"/>
</dbReference>
<reference evidence="8" key="1">
    <citation type="submission" date="2020-11" db="EMBL/GenBank/DDBJ databases">
        <title>Chlorella ohadii genome sequencing and assembly.</title>
        <authorList>
            <person name="Murik O."/>
            <person name="Treves H."/>
            <person name="Kedem I."/>
            <person name="Shotland Y."/>
            <person name="Kaplan A."/>
        </authorList>
    </citation>
    <scope>NUCLEOTIDE SEQUENCE</scope>
    <source>
        <strain evidence="8">1</strain>
    </source>
</reference>
<protein>
    <recommendedName>
        <fullName evidence="7">BPTI/Kunitz inhibitor domain-containing protein</fullName>
    </recommendedName>
</protein>
<dbReference type="SUPFAM" id="SSF57362">
    <property type="entry name" value="BPTI-like"/>
    <property type="match status" value="1"/>
</dbReference>
<dbReference type="PANTHER" id="PTHR10083">
    <property type="entry name" value="KUNITZ-TYPE PROTEASE INHIBITOR-RELATED"/>
    <property type="match status" value="1"/>
</dbReference>
<dbReference type="EMBL" id="JADXDR010000018">
    <property type="protein sequence ID" value="KAI7845393.1"/>
    <property type="molecule type" value="Genomic_DNA"/>
</dbReference>
<sequence length="230" mass="23438">MAAVTSIEEPQEPTFSITSAGKEQLVVDQPAVGAPAAEQPAAAAICDDLPTPDNFTCAQQAAWGKCSEAWLVQGGYCRAICKLCAVPKTNAAGAASTPAAEGPNSSEFCALAPEKGPCRAAFPSWFYNAASRACEPFLYGGCQGNANRFPDAASCEAAATWYCKDRSDRLALQLASVGPADASLTAGAAGAGQPTDGSLAGTEAAPAKSESSARRSLFAWAALVAAFHLL</sequence>
<evidence type="ECO:0000256" key="4">
    <source>
        <dbReference type="ARBA" id="ARBA00022900"/>
    </source>
</evidence>
<keyword evidence="4" id="KW-0722">Serine protease inhibitor</keyword>
<keyword evidence="3" id="KW-0646">Protease inhibitor</keyword>
<evidence type="ECO:0000313" key="9">
    <source>
        <dbReference type="Proteomes" id="UP001205105"/>
    </source>
</evidence>
<dbReference type="CDD" id="cd00109">
    <property type="entry name" value="Kunitz-type"/>
    <property type="match status" value="1"/>
</dbReference>
<dbReference type="SMART" id="SM00131">
    <property type="entry name" value="KU"/>
    <property type="match status" value="1"/>
</dbReference>
<dbReference type="InterPro" id="IPR050098">
    <property type="entry name" value="TFPI/VKTCI-like"/>
</dbReference>
<evidence type="ECO:0000313" key="8">
    <source>
        <dbReference type="EMBL" id="KAI7845393.1"/>
    </source>
</evidence>
<dbReference type="FunFam" id="4.10.410.10:FF:000011">
    <property type="entry name" value="Tissue factor pathway inhibitor"/>
    <property type="match status" value="1"/>
</dbReference>
<evidence type="ECO:0000256" key="2">
    <source>
        <dbReference type="ARBA" id="ARBA00022525"/>
    </source>
</evidence>
<name>A0AAD5DZ60_9CHLO</name>
<dbReference type="PROSITE" id="PS00280">
    <property type="entry name" value="BPTI_KUNITZ_1"/>
    <property type="match status" value="1"/>
</dbReference>
<keyword evidence="5" id="KW-1015">Disulfide bond</keyword>
<evidence type="ECO:0000256" key="3">
    <source>
        <dbReference type="ARBA" id="ARBA00022690"/>
    </source>
</evidence>
<feature type="region of interest" description="Disordered" evidence="6">
    <location>
        <begin position="1"/>
        <end position="20"/>
    </location>
</feature>
<dbReference type="GO" id="GO:0005615">
    <property type="term" value="C:extracellular space"/>
    <property type="evidence" value="ECO:0007669"/>
    <property type="project" value="TreeGrafter"/>
</dbReference>
<organism evidence="8 9">
    <name type="scientific">Chlorella ohadii</name>
    <dbReference type="NCBI Taxonomy" id="2649997"/>
    <lineage>
        <taxon>Eukaryota</taxon>
        <taxon>Viridiplantae</taxon>
        <taxon>Chlorophyta</taxon>
        <taxon>core chlorophytes</taxon>
        <taxon>Trebouxiophyceae</taxon>
        <taxon>Chlorellales</taxon>
        <taxon>Chlorellaceae</taxon>
        <taxon>Chlorella clade</taxon>
        <taxon>Chlorella</taxon>
    </lineage>
</organism>
<keyword evidence="9" id="KW-1185">Reference proteome</keyword>
<dbReference type="AlphaFoldDB" id="A0AAD5DZ60"/>
<dbReference type="InterPro" id="IPR020901">
    <property type="entry name" value="Prtase_inh_Kunz-CS"/>
</dbReference>
<dbReference type="GO" id="GO:0004867">
    <property type="term" value="F:serine-type endopeptidase inhibitor activity"/>
    <property type="evidence" value="ECO:0007669"/>
    <property type="project" value="UniProtKB-KW"/>
</dbReference>
<feature type="region of interest" description="Disordered" evidence="6">
    <location>
        <begin position="185"/>
        <end position="205"/>
    </location>
</feature>
<dbReference type="PROSITE" id="PS50279">
    <property type="entry name" value="BPTI_KUNITZ_2"/>
    <property type="match status" value="1"/>
</dbReference>
<dbReference type="Proteomes" id="UP001205105">
    <property type="component" value="Unassembled WGS sequence"/>
</dbReference>
<dbReference type="Pfam" id="PF00014">
    <property type="entry name" value="Kunitz_BPTI"/>
    <property type="match status" value="1"/>
</dbReference>
<proteinExistence type="predicted"/>
<accession>A0AAD5DZ60</accession>
<evidence type="ECO:0000256" key="1">
    <source>
        <dbReference type="ARBA" id="ARBA00004613"/>
    </source>
</evidence>
<dbReference type="InterPro" id="IPR002223">
    <property type="entry name" value="Kunitz_BPTI"/>
</dbReference>
<dbReference type="Gene3D" id="4.10.410.10">
    <property type="entry name" value="Pancreatic trypsin inhibitor Kunitz domain"/>
    <property type="match status" value="1"/>
</dbReference>